<evidence type="ECO:0000313" key="3">
    <source>
        <dbReference type="Proteomes" id="UP000800040"/>
    </source>
</evidence>
<proteinExistence type="predicted"/>
<feature type="chain" id="PRO_5025397129" description="Ubiquitin 3 binding protein But2 C-terminal domain-containing protein" evidence="1">
    <location>
        <begin position="17"/>
        <end position="243"/>
    </location>
</feature>
<accession>A0A6A5KC04</accession>
<organism evidence="2 3">
    <name type="scientific">Decorospora gaudefroyi</name>
    <dbReference type="NCBI Taxonomy" id="184978"/>
    <lineage>
        <taxon>Eukaryota</taxon>
        <taxon>Fungi</taxon>
        <taxon>Dikarya</taxon>
        <taxon>Ascomycota</taxon>
        <taxon>Pezizomycotina</taxon>
        <taxon>Dothideomycetes</taxon>
        <taxon>Pleosporomycetidae</taxon>
        <taxon>Pleosporales</taxon>
        <taxon>Pleosporineae</taxon>
        <taxon>Pleosporaceae</taxon>
        <taxon>Decorospora</taxon>
    </lineage>
</organism>
<dbReference type="EMBL" id="ML975295">
    <property type="protein sequence ID" value="KAF1834878.1"/>
    <property type="molecule type" value="Genomic_DNA"/>
</dbReference>
<gene>
    <name evidence="2" type="ORF">BDW02DRAFT_588534</name>
</gene>
<evidence type="ECO:0000313" key="2">
    <source>
        <dbReference type="EMBL" id="KAF1834878.1"/>
    </source>
</evidence>
<protein>
    <recommendedName>
        <fullName evidence="4">Ubiquitin 3 binding protein But2 C-terminal domain-containing protein</fullName>
    </recommendedName>
</protein>
<keyword evidence="3" id="KW-1185">Reference proteome</keyword>
<reference evidence="2" key="1">
    <citation type="submission" date="2020-01" db="EMBL/GenBank/DDBJ databases">
        <authorList>
            <consortium name="DOE Joint Genome Institute"/>
            <person name="Haridas S."/>
            <person name="Albert R."/>
            <person name="Binder M."/>
            <person name="Bloem J."/>
            <person name="Labutti K."/>
            <person name="Salamov A."/>
            <person name="Andreopoulos B."/>
            <person name="Baker S.E."/>
            <person name="Barry K."/>
            <person name="Bills G."/>
            <person name="Bluhm B.H."/>
            <person name="Cannon C."/>
            <person name="Castanera R."/>
            <person name="Culley D.E."/>
            <person name="Daum C."/>
            <person name="Ezra D."/>
            <person name="Gonzalez J.B."/>
            <person name="Henrissat B."/>
            <person name="Kuo A."/>
            <person name="Liang C."/>
            <person name="Lipzen A."/>
            <person name="Lutzoni F."/>
            <person name="Magnuson J."/>
            <person name="Mondo S."/>
            <person name="Nolan M."/>
            <person name="Ohm R."/>
            <person name="Pangilinan J."/>
            <person name="Park H.-J."/>
            <person name="Ramirez L."/>
            <person name="Alfaro M."/>
            <person name="Sun H."/>
            <person name="Tritt A."/>
            <person name="Yoshinaga Y."/>
            <person name="Zwiers L.-H."/>
            <person name="Turgeon B.G."/>
            <person name="Goodwin S.B."/>
            <person name="Spatafora J.W."/>
            <person name="Crous P.W."/>
            <person name="Grigoriev I.V."/>
        </authorList>
    </citation>
    <scope>NUCLEOTIDE SEQUENCE</scope>
    <source>
        <strain evidence="2">P77</strain>
    </source>
</reference>
<dbReference type="OrthoDB" id="3735213at2759"/>
<evidence type="ECO:0000256" key="1">
    <source>
        <dbReference type="SAM" id="SignalP"/>
    </source>
</evidence>
<sequence>MKYAAAILGLIGLSTAVALPADDPERILPPNWTFEIEHLKGPGCPDQGNEGSDGRITRPTYGSNTVDGSEIYYWFIAYPWMRVDLAEGPSHTWCEATIKYTEYKDTEKTEEGEDYRLRLHKNGTRGIMTYDLDAGCRCTGTLPTRLPTTKMYIVDTITLTGPLQSPQQHSKEHSSDVSYPPELIPQPECGSGTFSFHTELWVKGGEGQTGIVASETVYSKDTVGVQYYGTQQGFSYDWEKCAS</sequence>
<dbReference type="Proteomes" id="UP000800040">
    <property type="component" value="Unassembled WGS sequence"/>
</dbReference>
<evidence type="ECO:0008006" key="4">
    <source>
        <dbReference type="Google" id="ProtNLM"/>
    </source>
</evidence>
<name>A0A6A5KC04_9PLEO</name>
<feature type="signal peptide" evidence="1">
    <location>
        <begin position="1"/>
        <end position="16"/>
    </location>
</feature>
<dbReference type="AlphaFoldDB" id="A0A6A5KC04"/>
<keyword evidence="1" id="KW-0732">Signal</keyword>